<evidence type="ECO:0000313" key="2">
    <source>
        <dbReference type="EMBL" id="KAK0143878.1"/>
    </source>
</evidence>
<protein>
    <submittedName>
        <fullName evidence="2">Uncharacterized protein</fullName>
    </submittedName>
</protein>
<sequence>MAPARSRKRKFIQLTLEQSMCRSVAIVDRDTVTHTLFEINDSDTDEKPGPSRESRNPGPSVESSTRRVSADSSGSSGSDFSEPDPDSSDEWLPSGSTGKSRASSPDGAPGIHEGGCASSRAPTPVGKVKRQGMTGIKLADNQTISPSLQLLDHGGLLRSWIATCQLTSWSSS</sequence>
<dbReference type="Proteomes" id="UP001174136">
    <property type="component" value="Unassembled WGS sequence"/>
</dbReference>
<accession>A0AA47MNY7</accession>
<gene>
    <name evidence="2" type="ORF">N1851_017797</name>
</gene>
<comment type="caution">
    <text evidence="2">The sequence shown here is derived from an EMBL/GenBank/DDBJ whole genome shotgun (WGS) entry which is preliminary data.</text>
</comment>
<dbReference type="EMBL" id="JAOPHQ010003196">
    <property type="protein sequence ID" value="KAK0143878.1"/>
    <property type="molecule type" value="Genomic_DNA"/>
</dbReference>
<proteinExistence type="predicted"/>
<reference evidence="2" key="1">
    <citation type="journal article" date="2023" name="Front. Mar. Sci.">
        <title>A new Merluccius polli reference genome to investigate the effects of global change in West African waters.</title>
        <authorList>
            <person name="Mateo J.L."/>
            <person name="Blanco-Fernandez C."/>
            <person name="Garcia-Vazquez E."/>
            <person name="Machado-Schiaffino G."/>
        </authorList>
    </citation>
    <scope>NUCLEOTIDE SEQUENCE</scope>
    <source>
        <strain evidence="2">C29</strain>
        <tissue evidence="2">Fin</tissue>
    </source>
</reference>
<evidence type="ECO:0000256" key="1">
    <source>
        <dbReference type="SAM" id="MobiDB-lite"/>
    </source>
</evidence>
<evidence type="ECO:0000313" key="3">
    <source>
        <dbReference type="Proteomes" id="UP001174136"/>
    </source>
</evidence>
<feature type="compositionally biased region" description="Basic and acidic residues" evidence="1">
    <location>
        <begin position="45"/>
        <end position="55"/>
    </location>
</feature>
<dbReference type="AlphaFoldDB" id="A0AA47MNY7"/>
<keyword evidence="3" id="KW-1185">Reference proteome</keyword>
<name>A0AA47MNY7_MERPO</name>
<feature type="compositionally biased region" description="Polar residues" evidence="1">
    <location>
        <begin position="94"/>
        <end position="103"/>
    </location>
</feature>
<feature type="region of interest" description="Disordered" evidence="1">
    <location>
        <begin position="37"/>
        <end position="132"/>
    </location>
</feature>
<feature type="compositionally biased region" description="Low complexity" evidence="1">
    <location>
        <begin position="70"/>
        <end position="80"/>
    </location>
</feature>
<organism evidence="2 3">
    <name type="scientific">Merluccius polli</name>
    <name type="common">Benguela hake</name>
    <name type="synonym">Merluccius cadenati</name>
    <dbReference type="NCBI Taxonomy" id="89951"/>
    <lineage>
        <taxon>Eukaryota</taxon>
        <taxon>Metazoa</taxon>
        <taxon>Chordata</taxon>
        <taxon>Craniata</taxon>
        <taxon>Vertebrata</taxon>
        <taxon>Euteleostomi</taxon>
        <taxon>Actinopterygii</taxon>
        <taxon>Neopterygii</taxon>
        <taxon>Teleostei</taxon>
        <taxon>Neoteleostei</taxon>
        <taxon>Acanthomorphata</taxon>
        <taxon>Zeiogadaria</taxon>
        <taxon>Gadariae</taxon>
        <taxon>Gadiformes</taxon>
        <taxon>Gadoidei</taxon>
        <taxon>Merlucciidae</taxon>
        <taxon>Merluccius</taxon>
    </lineage>
</organism>